<evidence type="ECO:0000256" key="12">
    <source>
        <dbReference type="RuleBase" id="RU363014"/>
    </source>
</evidence>
<evidence type="ECO:0000256" key="6">
    <source>
        <dbReference type="ARBA" id="ARBA00023110"/>
    </source>
</evidence>
<comment type="subcellular location">
    <subcellularLocation>
        <location evidence="2">Cytoplasm</location>
        <location evidence="2">Cytoskeleton</location>
        <location evidence="2">Spindle</location>
    </subcellularLocation>
    <subcellularLocation>
        <location evidence="3">Nucleus</location>
        <location evidence="3">Nucleolus</location>
    </subcellularLocation>
</comment>
<dbReference type="AlphaFoldDB" id="A0A8H7QXK7"/>
<comment type="catalytic activity">
    <reaction evidence="1 12">
        <text>[protein]-peptidylproline (omega=180) = [protein]-peptidylproline (omega=0)</text>
        <dbReference type="Rhea" id="RHEA:16237"/>
        <dbReference type="Rhea" id="RHEA-COMP:10747"/>
        <dbReference type="Rhea" id="RHEA-COMP:10748"/>
        <dbReference type="ChEBI" id="CHEBI:83833"/>
        <dbReference type="ChEBI" id="CHEBI:83834"/>
        <dbReference type="EC" id="5.2.1.8"/>
    </reaction>
</comment>
<dbReference type="EMBL" id="JAEPRD010000080">
    <property type="protein sequence ID" value="KAG2200644.1"/>
    <property type="molecule type" value="Genomic_DNA"/>
</dbReference>
<dbReference type="InterPro" id="IPR043323">
    <property type="entry name" value="PIN4"/>
</dbReference>
<evidence type="ECO:0000256" key="7">
    <source>
        <dbReference type="ARBA" id="ARBA00023125"/>
    </source>
</evidence>
<dbReference type="FunFam" id="3.10.50.40:FF:000015">
    <property type="entry name" value="Peptidyl-prolyl cis-trans isomerase"/>
    <property type="match status" value="1"/>
</dbReference>
<reference evidence="15" key="1">
    <citation type="submission" date="2020-12" db="EMBL/GenBank/DDBJ databases">
        <title>Metabolic potential, ecology and presence of endohyphal bacteria is reflected in genomic diversity of Mucoromycotina.</title>
        <authorList>
            <person name="Muszewska A."/>
            <person name="Okrasinska A."/>
            <person name="Steczkiewicz K."/>
            <person name="Drgas O."/>
            <person name="Orlowska M."/>
            <person name="Perlinska-Lenart U."/>
            <person name="Aleksandrzak-Piekarczyk T."/>
            <person name="Szatraj K."/>
            <person name="Zielenkiewicz U."/>
            <person name="Pilsyk S."/>
            <person name="Malc E."/>
            <person name="Mieczkowski P."/>
            <person name="Kruszewska J.S."/>
            <person name="Biernat P."/>
            <person name="Pawlowska J."/>
        </authorList>
    </citation>
    <scope>NUCLEOTIDE SEQUENCE</scope>
    <source>
        <strain evidence="15">WA0000017839</strain>
    </source>
</reference>
<gene>
    <name evidence="15" type="ORF">INT47_005800</name>
</gene>
<evidence type="ECO:0000313" key="16">
    <source>
        <dbReference type="Proteomes" id="UP000603453"/>
    </source>
</evidence>
<name>A0A8H7QXK7_9FUNG</name>
<evidence type="ECO:0000256" key="9">
    <source>
        <dbReference type="ARBA" id="ARBA00023235"/>
    </source>
</evidence>
<keyword evidence="7" id="KW-0238">DNA-binding</keyword>
<evidence type="ECO:0000313" key="15">
    <source>
        <dbReference type="EMBL" id="KAG2200644.1"/>
    </source>
</evidence>
<comment type="caution">
    <text evidence="15">The sequence shown here is derived from an EMBL/GenBank/DDBJ whole genome shotgun (WGS) entry which is preliminary data.</text>
</comment>
<evidence type="ECO:0000256" key="4">
    <source>
        <dbReference type="ARBA" id="ARBA00010242"/>
    </source>
</evidence>
<dbReference type="GO" id="GO:0003755">
    <property type="term" value="F:peptidyl-prolyl cis-trans isomerase activity"/>
    <property type="evidence" value="ECO:0007669"/>
    <property type="project" value="UniProtKB-UniRule"/>
</dbReference>
<feature type="compositionally biased region" description="Basic and acidic residues" evidence="13">
    <location>
        <begin position="14"/>
        <end position="29"/>
    </location>
</feature>
<protein>
    <recommendedName>
        <fullName evidence="12">Peptidyl-prolyl cis-trans isomerase</fullName>
        <ecNumber evidence="12">5.2.1.8</ecNumber>
    </recommendedName>
</protein>
<dbReference type="PANTHER" id="PTHR45995">
    <property type="match status" value="1"/>
</dbReference>
<dbReference type="GO" id="GO:0005819">
    <property type="term" value="C:spindle"/>
    <property type="evidence" value="ECO:0007669"/>
    <property type="project" value="UniProtKB-SubCell"/>
</dbReference>
<evidence type="ECO:0000256" key="10">
    <source>
        <dbReference type="ARBA" id="ARBA00023242"/>
    </source>
</evidence>
<keyword evidence="16" id="KW-1185">Reference proteome</keyword>
<evidence type="ECO:0000256" key="13">
    <source>
        <dbReference type="SAM" id="MobiDB-lite"/>
    </source>
</evidence>
<dbReference type="GO" id="GO:0003677">
    <property type="term" value="F:DNA binding"/>
    <property type="evidence" value="ECO:0007669"/>
    <property type="project" value="UniProtKB-KW"/>
</dbReference>
<dbReference type="OrthoDB" id="1911748at2759"/>
<evidence type="ECO:0000256" key="11">
    <source>
        <dbReference type="PROSITE-ProRule" id="PRU00278"/>
    </source>
</evidence>
<feature type="domain" description="PpiC" evidence="14">
    <location>
        <begin position="32"/>
        <end position="127"/>
    </location>
</feature>
<evidence type="ECO:0000259" key="14">
    <source>
        <dbReference type="PROSITE" id="PS50198"/>
    </source>
</evidence>
<dbReference type="EC" id="5.2.1.8" evidence="12"/>
<accession>A0A8H7QXK7</accession>
<sequence length="129" mass="14366">MAKGKQSAGSKGKGHNEKEKEVKKDDGKLKPATSVKVRHILCEKHSRIMEALAKIKEDNMRFDKVAELYSEDKAKLGGSLGWMTRAGMIGVFQDAAFALQPSTCDKPIFTDPPVKSKFGYHLIMVEDRK</sequence>
<dbReference type="InterPro" id="IPR000297">
    <property type="entry name" value="PPIase_PpiC"/>
</dbReference>
<keyword evidence="10" id="KW-0539">Nucleus</keyword>
<dbReference type="Pfam" id="PF13616">
    <property type="entry name" value="Rotamase_3"/>
    <property type="match status" value="1"/>
</dbReference>
<dbReference type="Proteomes" id="UP000603453">
    <property type="component" value="Unassembled WGS sequence"/>
</dbReference>
<keyword evidence="6 11" id="KW-0697">Rotamase</keyword>
<evidence type="ECO:0000256" key="3">
    <source>
        <dbReference type="ARBA" id="ARBA00004604"/>
    </source>
</evidence>
<evidence type="ECO:0000256" key="8">
    <source>
        <dbReference type="ARBA" id="ARBA00023212"/>
    </source>
</evidence>
<dbReference type="PROSITE" id="PS50198">
    <property type="entry name" value="PPIC_PPIASE_2"/>
    <property type="match status" value="1"/>
</dbReference>
<dbReference type="GO" id="GO:0006364">
    <property type="term" value="P:rRNA processing"/>
    <property type="evidence" value="ECO:0007669"/>
    <property type="project" value="InterPro"/>
</dbReference>
<evidence type="ECO:0000256" key="5">
    <source>
        <dbReference type="ARBA" id="ARBA00022490"/>
    </source>
</evidence>
<comment type="similarity">
    <text evidence="4">Belongs to the PpiC/parvulin rotamase family. PIN4 subfamily.</text>
</comment>
<evidence type="ECO:0000256" key="2">
    <source>
        <dbReference type="ARBA" id="ARBA00004186"/>
    </source>
</evidence>
<proteinExistence type="inferred from homology"/>
<evidence type="ECO:0000256" key="1">
    <source>
        <dbReference type="ARBA" id="ARBA00000971"/>
    </source>
</evidence>
<feature type="compositionally biased region" description="Low complexity" evidence="13">
    <location>
        <begin position="1"/>
        <end position="10"/>
    </location>
</feature>
<dbReference type="GO" id="GO:0005730">
    <property type="term" value="C:nucleolus"/>
    <property type="evidence" value="ECO:0007669"/>
    <property type="project" value="UniProtKB-SubCell"/>
</dbReference>
<keyword evidence="8" id="KW-0206">Cytoskeleton</keyword>
<dbReference type="SUPFAM" id="SSF54534">
    <property type="entry name" value="FKBP-like"/>
    <property type="match status" value="1"/>
</dbReference>
<organism evidence="15 16">
    <name type="scientific">Mucor saturninus</name>
    <dbReference type="NCBI Taxonomy" id="64648"/>
    <lineage>
        <taxon>Eukaryota</taxon>
        <taxon>Fungi</taxon>
        <taxon>Fungi incertae sedis</taxon>
        <taxon>Mucoromycota</taxon>
        <taxon>Mucoromycotina</taxon>
        <taxon>Mucoromycetes</taxon>
        <taxon>Mucorales</taxon>
        <taxon>Mucorineae</taxon>
        <taxon>Mucoraceae</taxon>
        <taxon>Mucor</taxon>
    </lineage>
</organism>
<feature type="region of interest" description="Disordered" evidence="13">
    <location>
        <begin position="1"/>
        <end position="31"/>
    </location>
</feature>
<keyword evidence="5" id="KW-0963">Cytoplasm</keyword>
<keyword evidence="9 11" id="KW-0413">Isomerase</keyword>
<dbReference type="Gene3D" id="3.10.50.40">
    <property type="match status" value="1"/>
</dbReference>
<dbReference type="InterPro" id="IPR046357">
    <property type="entry name" value="PPIase_dom_sf"/>
</dbReference>